<name>Q01ZK0_SOLUE</name>
<gene>
    <name evidence="2" type="ordered locus">Acid_3948</name>
</gene>
<evidence type="ECO:0008006" key="3">
    <source>
        <dbReference type="Google" id="ProtNLM"/>
    </source>
</evidence>
<dbReference type="STRING" id="234267.Acid_3948"/>
<dbReference type="HOGENOM" id="CLU_1389411_0_0_0"/>
<evidence type="ECO:0000313" key="2">
    <source>
        <dbReference type="EMBL" id="ABJ84915.1"/>
    </source>
</evidence>
<dbReference type="KEGG" id="sus:Acid_3948"/>
<accession>Q01ZK0</accession>
<dbReference type="SUPFAM" id="SSF109998">
    <property type="entry name" value="Triger factor/SurA peptide-binding domain-like"/>
    <property type="match status" value="1"/>
</dbReference>
<dbReference type="AlphaFoldDB" id="Q01ZK0"/>
<dbReference type="Gene3D" id="1.10.4030.10">
    <property type="entry name" value="Porin chaperone SurA, peptide-binding domain"/>
    <property type="match status" value="1"/>
</dbReference>
<protein>
    <recommendedName>
        <fullName evidence="3">SurA domain</fullName>
    </recommendedName>
</protein>
<evidence type="ECO:0000256" key="1">
    <source>
        <dbReference type="SAM" id="MobiDB-lite"/>
    </source>
</evidence>
<feature type="compositionally biased region" description="Polar residues" evidence="1">
    <location>
        <begin position="148"/>
        <end position="167"/>
    </location>
</feature>
<reference evidence="2" key="1">
    <citation type="submission" date="2006-10" db="EMBL/GenBank/DDBJ databases">
        <title>Complete sequence of Solibacter usitatus Ellin6076.</title>
        <authorList>
            <consortium name="US DOE Joint Genome Institute"/>
            <person name="Copeland A."/>
            <person name="Lucas S."/>
            <person name="Lapidus A."/>
            <person name="Barry K."/>
            <person name="Detter J.C."/>
            <person name="Glavina del Rio T."/>
            <person name="Hammon N."/>
            <person name="Israni S."/>
            <person name="Dalin E."/>
            <person name="Tice H."/>
            <person name="Pitluck S."/>
            <person name="Thompson L.S."/>
            <person name="Brettin T."/>
            <person name="Bruce D."/>
            <person name="Han C."/>
            <person name="Tapia R."/>
            <person name="Gilna P."/>
            <person name="Schmutz J."/>
            <person name="Larimer F."/>
            <person name="Land M."/>
            <person name="Hauser L."/>
            <person name="Kyrpides N."/>
            <person name="Mikhailova N."/>
            <person name="Janssen P.H."/>
            <person name="Kuske C.R."/>
            <person name="Richardson P."/>
        </authorList>
    </citation>
    <scope>NUCLEOTIDE SEQUENCE</scope>
    <source>
        <strain evidence="2">Ellin6076</strain>
    </source>
</reference>
<dbReference type="OrthoDB" id="117954at2"/>
<dbReference type="InterPro" id="IPR027304">
    <property type="entry name" value="Trigger_fact/SurA_dom_sf"/>
</dbReference>
<dbReference type="InParanoid" id="Q01ZK0"/>
<dbReference type="eggNOG" id="COG0760">
    <property type="taxonomic scope" value="Bacteria"/>
</dbReference>
<organism evidence="2">
    <name type="scientific">Solibacter usitatus (strain Ellin6076)</name>
    <dbReference type="NCBI Taxonomy" id="234267"/>
    <lineage>
        <taxon>Bacteria</taxon>
        <taxon>Pseudomonadati</taxon>
        <taxon>Acidobacteriota</taxon>
        <taxon>Terriglobia</taxon>
        <taxon>Bryobacterales</taxon>
        <taxon>Solibacteraceae</taxon>
        <taxon>Candidatus Solibacter</taxon>
    </lineage>
</organism>
<feature type="region of interest" description="Disordered" evidence="1">
    <location>
        <begin position="146"/>
        <end position="167"/>
    </location>
</feature>
<proteinExistence type="predicted"/>
<sequence precursor="true">MRPILFFAFIAIAAAQPAELRVDRVAIVIGKHVLTESEVAENLRITELINGEPLDISPAKRKEEADRLIDQELLRNEMRLTNFAMPSAAEAETVLRQFIGKRYPSQAGYQTALKTYDVTEDELKQQLAWQLALLRFTEQRFRPLETASAAQDNGSSQSADRASNKADSNAIDQQMDAFLKDARANTTIVLKPGAFQ</sequence>
<dbReference type="EMBL" id="CP000473">
    <property type="protein sequence ID" value="ABJ84915.1"/>
    <property type="molecule type" value="Genomic_DNA"/>
</dbReference>